<comment type="caution">
    <text evidence="1">The sequence shown here is derived from an EMBL/GenBank/DDBJ whole genome shotgun (WGS) entry which is preliminary data.</text>
</comment>
<proteinExistence type="predicted"/>
<dbReference type="Proteomes" id="UP001595457">
    <property type="component" value="Unassembled WGS sequence"/>
</dbReference>
<sequence>MAKWTITFNKDGNTVKMETESATKPSVDEANVKVLELAEREGYERQGEAESPEAEKEPAVRLLERYGITLTGIAEAESSE</sequence>
<evidence type="ECO:0000313" key="2">
    <source>
        <dbReference type="Proteomes" id="UP001595457"/>
    </source>
</evidence>
<protein>
    <submittedName>
        <fullName evidence="1">Uncharacterized protein</fullName>
    </submittedName>
</protein>
<organism evidence="1 2">
    <name type="scientific">Azotobacter bryophylli</name>
    <dbReference type="NCBI Taxonomy" id="1986537"/>
    <lineage>
        <taxon>Bacteria</taxon>
        <taxon>Pseudomonadati</taxon>
        <taxon>Pseudomonadota</taxon>
        <taxon>Gammaproteobacteria</taxon>
        <taxon>Pseudomonadales</taxon>
        <taxon>Pseudomonadaceae</taxon>
        <taxon>Azotobacter</taxon>
    </lineage>
</organism>
<dbReference type="RefSeq" id="WP_377816367.1">
    <property type="nucleotide sequence ID" value="NZ_JBHRSJ010000035.1"/>
</dbReference>
<reference evidence="2" key="1">
    <citation type="journal article" date="2019" name="Int. J. Syst. Evol. Microbiol.">
        <title>The Global Catalogue of Microorganisms (GCM) 10K type strain sequencing project: providing services to taxonomists for standard genome sequencing and annotation.</title>
        <authorList>
            <consortium name="The Broad Institute Genomics Platform"/>
            <consortium name="The Broad Institute Genome Sequencing Center for Infectious Disease"/>
            <person name="Wu L."/>
            <person name="Ma J."/>
        </authorList>
    </citation>
    <scope>NUCLEOTIDE SEQUENCE [LARGE SCALE GENOMIC DNA]</scope>
    <source>
        <strain evidence="2">KCTC 62195</strain>
    </source>
</reference>
<name>A0ABV7B0F9_9GAMM</name>
<keyword evidence="2" id="KW-1185">Reference proteome</keyword>
<gene>
    <name evidence="1" type="ORF">ACFOJE_18940</name>
</gene>
<dbReference type="EMBL" id="JBHRSJ010000035">
    <property type="protein sequence ID" value="MFC2974272.1"/>
    <property type="molecule type" value="Genomic_DNA"/>
</dbReference>
<evidence type="ECO:0000313" key="1">
    <source>
        <dbReference type="EMBL" id="MFC2974272.1"/>
    </source>
</evidence>
<accession>A0ABV7B0F9</accession>